<proteinExistence type="predicted"/>
<dbReference type="RefSeq" id="WP_211800798.1">
    <property type="nucleotide sequence ID" value="NZ_JAGSCS010000007.1"/>
</dbReference>
<sequence length="240" mass="26344">MKRKPLILMLTLFSLFVFTACTKQASPPPATPETPGLEDGVKAFQTLLEKYPKQVGYHEELSHWGFTPEEGYKFEWSSNASANKADFALVLPAEALVSAGLKVDQLDPSIFLFEPGGTDSMGMAQADRLIFPYELSEKATESKSSGEAFSSLMALDPELIMYHPEGQHYILNLGDGNEVIWTEDLSLNEKDMLLVLNAAPLVSAGLDLTKLTGGWEFVPSGNEGMVPNPDQIRIAFNLKN</sequence>
<feature type="signal peptide" evidence="1">
    <location>
        <begin position="1"/>
        <end position="25"/>
    </location>
</feature>
<evidence type="ECO:0000256" key="1">
    <source>
        <dbReference type="SAM" id="SignalP"/>
    </source>
</evidence>
<comment type="caution">
    <text evidence="2">The sequence shown here is derived from an EMBL/GenBank/DDBJ whole genome shotgun (WGS) entry which is preliminary data.</text>
</comment>
<keyword evidence="1" id="KW-0732">Signal</keyword>
<name>A0A941HQ39_9CLOT</name>
<dbReference type="Proteomes" id="UP000675379">
    <property type="component" value="Unassembled WGS sequence"/>
</dbReference>
<accession>A0A941HQ39</accession>
<dbReference type="PROSITE" id="PS51257">
    <property type="entry name" value="PROKAR_LIPOPROTEIN"/>
    <property type="match status" value="1"/>
</dbReference>
<protein>
    <recommendedName>
        <fullName evidence="4">Lipoprotein</fullName>
    </recommendedName>
</protein>
<evidence type="ECO:0008006" key="4">
    <source>
        <dbReference type="Google" id="ProtNLM"/>
    </source>
</evidence>
<keyword evidence="3" id="KW-1185">Reference proteome</keyword>
<dbReference type="AlphaFoldDB" id="A0A941HQ39"/>
<organism evidence="2 3">
    <name type="scientific">Proteiniclasticum sediminis</name>
    <dbReference type="NCBI Taxonomy" id="2804028"/>
    <lineage>
        <taxon>Bacteria</taxon>
        <taxon>Bacillati</taxon>
        <taxon>Bacillota</taxon>
        <taxon>Clostridia</taxon>
        <taxon>Eubacteriales</taxon>
        <taxon>Clostridiaceae</taxon>
        <taxon>Proteiniclasticum</taxon>
    </lineage>
</organism>
<dbReference type="EMBL" id="JAGSCS010000007">
    <property type="protein sequence ID" value="MBR0576044.1"/>
    <property type="molecule type" value="Genomic_DNA"/>
</dbReference>
<evidence type="ECO:0000313" key="3">
    <source>
        <dbReference type="Proteomes" id="UP000675379"/>
    </source>
</evidence>
<gene>
    <name evidence="2" type="ORF">KCG48_06780</name>
</gene>
<reference evidence="2" key="1">
    <citation type="submission" date="2021-04" db="EMBL/GenBank/DDBJ databases">
        <title>Proteiniclasticum sedimins sp. nov., an obligate anaerobic bacterium isolated from anaerobic sludge.</title>
        <authorList>
            <person name="Liu J."/>
        </authorList>
    </citation>
    <scope>NUCLEOTIDE SEQUENCE</scope>
    <source>
        <strain evidence="2">BAD-10</strain>
    </source>
</reference>
<feature type="chain" id="PRO_5037107397" description="Lipoprotein" evidence="1">
    <location>
        <begin position="26"/>
        <end position="240"/>
    </location>
</feature>
<evidence type="ECO:0000313" key="2">
    <source>
        <dbReference type="EMBL" id="MBR0576044.1"/>
    </source>
</evidence>